<evidence type="ECO:0000313" key="2">
    <source>
        <dbReference type="Proteomes" id="UP001438707"/>
    </source>
</evidence>
<dbReference type="Proteomes" id="UP001438707">
    <property type="component" value="Unassembled WGS sequence"/>
</dbReference>
<proteinExistence type="predicted"/>
<accession>A0AAW1S399</accession>
<keyword evidence="2" id="KW-1185">Reference proteome</keyword>
<gene>
    <name evidence="1" type="ORF">WJX74_004064</name>
</gene>
<evidence type="ECO:0000313" key="1">
    <source>
        <dbReference type="EMBL" id="KAK9840141.1"/>
    </source>
</evidence>
<name>A0AAW1S399_9CHLO</name>
<protein>
    <submittedName>
        <fullName evidence="1">Uncharacterized protein</fullName>
    </submittedName>
</protein>
<sequence length="207" mass="22902">MVSLRSTCRTMRELVDGCTHGAWARAAKNLLRPAAILANPATGASWQDAIRREWQAQRPLHNAQVQRKVAVKAWKRGASFWVSGAGDDTRHSYLLSRVPAGVLWLFNACSECSGPVQLALRACRFRAFVRKDGRLCIVQALGASQPAPLVWHIVNPHTGETLSSVRKLTWTLGSWSMSHMRHGSSHQVQALKTGFVMGCRHVVHYSG</sequence>
<dbReference type="AlphaFoldDB" id="A0AAW1S399"/>
<reference evidence="1 2" key="1">
    <citation type="journal article" date="2024" name="Nat. Commun.">
        <title>Phylogenomics reveals the evolutionary origins of lichenization in chlorophyte algae.</title>
        <authorList>
            <person name="Puginier C."/>
            <person name="Libourel C."/>
            <person name="Otte J."/>
            <person name="Skaloud P."/>
            <person name="Haon M."/>
            <person name="Grisel S."/>
            <person name="Petersen M."/>
            <person name="Berrin J.G."/>
            <person name="Delaux P.M."/>
            <person name="Dal Grande F."/>
            <person name="Keller J."/>
        </authorList>
    </citation>
    <scope>NUCLEOTIDE SEQUENCE [LARGE SCALE GENOMIC DNA]</scope>
    <source>
        <strain evidence="1 2">SAG 2145</strain>
    </source>
</reference>
<comment type="caution">
    <text evidence="1">The sequence shown here is derived from an EMBL/GenBank/DDBJ whole genome shotgun (WGS) entry which is preliminary data.</text>
</comment>
<organism evidence="1 2">
    <name type="scientific">Apatococcus lobatus</name>
    <dbReference type="NCBI Taxonomy" id="904363"/>
    <lineage>
        <taxon>Eukaryota</taxon>
        <taxon>Viridiplantae</taxon>
        <taxon>Chlorophyta</taxon>
        <taxon>core chlorophytes</taxon>
        <taxon>Trebouxiophyceae</taxon>
        <taxon>Chlorellales</taxon>
        <taxon>Chlorellaceae</taxon>
        <taxon>Apatococcus</taxon>
    </lineage>
</organism>
<dbReference type="EMBL" id="JALJOS010000004">
    <property type="protein sequence ID" value="KAK9840141.1"/>
    <property type="molecule type" value="Genomic_DNA"/>
</dbReference>